<comment type="caution">
    <text evidence="1">The sequence shown here is derived from an EMBL/GenBank/DDBJ whole genome shotgun (WGS) entry which is preliminary data.</text>
</comment>
<evidence type="ECO:0000313" key="2">
    <source>
        <dbReference type="Proteomes" id="UP000321922"/>
    </source>
</evidence>
<evidence type="ECO:0000313" key="1">
    <source>
        <dbReference type="EMBL" id="GEM75328.1"/>
    </source>
</evidence>
<dbReference type="CDD" id="cd00586">
    <property type="entry name" value="4HBT"/>
    <property type="match status" value="1"/>
</dbReference>
<name>A0A511QDF0_9VIBR</name>
<keyword evidence="2" id="KW-1185">Reference proteome</keyword>
<dbReference type="Proteomes" id="UP000321922">
    <property type="component" value="Unassembled WGS sequence"/>
</dbReference>
<dbReference type="InterPro" id="IPR029069">
    <property type="entry name" value="HotDog_dom_sf"/>
</dbReference>
<gene>
    <name evidence="1" type="ORF">VSA01S_14400</name>
</gene>
<dbReference type="EMBL" id="BJXJ01000011">
    <property type="protein sequence ID" value="GEM75328.1"/>
    <property type="molecule type" value="Genomic_DNA"/>
</dbReference>
<sequence>MYEHNIDVRFLDINSGNHVSSHTILDYLVDTISAFWVNKGFLLSDIDGKSYIISSTNIDFKQEIKYPNRLSACIWVESITRKSMIFKIQLKDSKNRIAVKAEVKGGLLDCYGKLSLIDDCLKERIL</sequence>
<proteinExistence type="predicted"/>
<accession>A0A511QDF0</accession>
<dbReference type="Gene3D" id="3.10.129.10">
    <property type="entry name" value="Hotdog Thioesterase"/>
    <property type="match status" value="1"/>
</dbReference>
<dbReference type="Pfam" id="PF13279">
    <property type="entry name" value="4HBT_2"/>
    <property type="match status" value="1"/>
</dbReference>
<protein>
    <submittedName>
        <fullName evidence="1">Uncharacterized protein</fullName>
    </submittedName>
</protein>
<dbReference type="RefSeq" id="WP_039981760.1">
    <property type="nucleotide sequence ID" value="NZ_BAOJ01000066.1"/>
</dbReference>
<dbReference type="AlphaFoldDB" id="A0A511QDF0"/>
<organism evidence="1 2">
    <name type="scientific">Vibrio sagamiensis NBRC 104589</name>
    <dbReference type="NCBI Taxonomy" id="1219064"/>
    <lineage>
        <taxon>Bacteria</taxon>
        <taxon>Pseudomonadati</taxon>
        <taxon>Pseudomonadota</taxon>
        <taxon>Gammaproteobacteria</taxon>
        <taxon>Vibrionales</taxon>
        <taxon>Vibrionaceae</taxon>
        <taxon>Vibrio</taxon>
    </lineage>
</organism>
<reference evidence="1 2" key="1">
    <citation type="submission" date="2019-07" db="EMBL/GenBank/DDBJ databases">
        <title>Whole genome shotgun sequence of Vibrio sagamiensis NBRC 104589.</title>
        <authorList>
            <person name="Hosoyama A."/>
            <person name="Uohara A."/>
            <person name="Ohji S."/>
            <person name="Ichikawa N."/>
        </authorList>
    </citation>
    <scope>NUCLEOTIDE SEQUENCE [LARGE SCALE GENOMIC DNA]</scope>
    <source>
        <strain evidence="1 2">NBRC 104589</strain>
    </source>
</reference>
<dbReference type="SUPFAM" id="SSF54637">
    <property type="entry name" value="Thioesterase/thiol ester dehydrase-isomerase"/>
    <property type="match status" value="1"/>
</dbReference>